<name>A0A918GWD5_9ACTN</name>
<comment type="caution">
    <text evidence="1">The sequence shown here is derived from an EMBL/GenBank/DDBJ whole genome shotgun (WGS) entry which is preliminary data.</text>
</comment>
<accession>A0A918GWD5</accession>
<keyword evidence="2" id="KW-1185">Reference proteome</keyword>
<gene>
    <name evidence="1" type="ORF">GCM10014713_03920</name>
</gene>
<dbReference type="Proteomes" id="UP000619486">
    <property type="component" value="Unassembled WGS sequence"/>
</dbReference>
<evidence type="ECO:0000313" key="2">
    <source>
        <dbReference type="Proteomes" id="UP000619486"/>
    </source>
</evidence>
<reference evidence="1" key="2">
    <citation type="submission" date="2020-09" db="EMBL/GenBank/DDBJ databases">
        <authorList>
            <person name="Sun Q."/>
            <person name="Ohkuma M."/>
        </authorList>
    </citation>
    <scope>NUCLEOTIDE SEQUENCE</scope>
    <source>
        <strain evidence="1">JCM 3172</strain>
    </source>
</reference>
<dbReference type="RefSeq" id="WP_019891044.1">
    <property type="nucleotide sequence ID" value="NZ_BMQQ01000001.1"/>
</dbReference>
<dbReference type="AlphaFoldDB" id="A0A918GWD5"/>
<dbReference type="EMBL" id="BMQQ01000001">
    <property type="protein sequence ID" value="GGT14437.1"/>
    <property type="molecule type" value="Genomic_DNA"/>
</dbReference>
<sequence>MDQHPPVIVYPTSETGGRRVRVDGAILGLAHSVADVVDLLAGVGLELSPDDVVTSRLIEWRGGGPGVWAESPS</sequence>
<organism evidence="1 2">
    <name type="scientific">Streptomyces purpureus</name>
    <dbReference type="NCBI Taxonomy" id="1951"/>
    <lineage>
        <taxon>Bacteria</taxon>
        <taxon>Bacillati</taxon>
        <taxon>Actinomycetota</taxon>
        <taxon>Actinomycetes</taxon>
        <taxon>Kitasatosporales</taxon>
        <taxon>Streptomycetaceae</taxon>
        <taxon>Streptomyces</taxon>
    </lineage>
</organism>
<proteinExistence type="predicted"/>
<protein>
    <submittedName>
        <fullName evidence="1">Uncharacterized protein</fullName>
    </submittedName>
</protein>
<evidence type="ECO:0000313" key="1">
    <source>
        <dbReference type="EMBL" id="GGT14437.1"/>
    </source>
</evidence>
<reference evidence="1" key="1">
    <citation type="journal article" date="2014" name="Int. J. Syst. Evol. Microbiol.">
        <title>Complete genome sequence of Corynebacterium casei LMG S-19264T (=DSM 44701T), isolated from a smear-ripened cheese.</title>
        <authorList>
            <consortium name="US DOE Joint Genome Institute (JGI-PGF)"/>
            <person name="Walter F."/>
            <person name="Albersmeier A."/>
            <person name="Kalinowski J."/>
            <person name="Ruckert C."/>
        </authorList>
    </citation>
    <scope>NUCLEOTIDE SEQUENCE</scope>
    <source>
        <strain evidence="1">JCM 3172</strain>
    </source>
</reference>